<keyword evidence="2" id="KW-0596">Phosphopantetheine</keyword>
<dbReference type="InterPro" id="IPR018201">
    <property type="entry name" value="Ketoacyl_synth_AS"/>
</dbReference>
<dbReference type="InterPro" id="IPR016035">
    <property type="entry name" value="Acyl_Trfase/lysoPLipase"/>
</dbReference>
<accession>A0ABZ1NK02</accession>
<dbReference type="InterPro" id="IPR014031">
    <property type="entry name" value="Ketoacyl_synth_C"/>
</dbReference>
<dbReference type="NCBIfam" id="NF045894">
    <property type="entry name" value="PKS_plus_SDR"/>
    <property type="match status" value="1"/>
</dbReference>
<dbReference type="SMART" id="SM00826">
    <property type="entry name" value="PKS_DH"/>
    <property type="match status" value="1"/>
</dbReference>
<keyword evidence="3" id="KW-0597">Phosphoprotein</keyword>
<dbReference type="InterPro" id="IPR042104">
    <property type="entry name" value="PKS_dehydratase_sf"/>
</dbReference>
<evidence type="ECO:0000259" key="11">
    <source>
        <dbReference type="PROSITE" id="PS52004"/>
    </source>
</evidence>
<evidence type="ECO:0000313" key="13">
    <source>
        <dbReference type="EMBL" id="WUG92043.1"/>
    </source>
</evidence>
<name>A0ABZ1NK02_STRVL</name>
<dbReference type="InterPro" id="IPR001227">
    <property type="entry name" value="Ac_transferase_dom_sf"/>
</dbReference>
<feature type="region of interest" description="N-terminal hotdog fold" evidence="8">
    <location>
        <begin position="2448"/>
        <end position="2571"/>
    </location>
</feature>
<dbReference type="InterPro" id="IPR020841">
    <property type="entry name" value="PKS_Beta-ketoAc_synthase_dom"/>
</dbReference>
<dbReference type="CDD" id="cd08956">
    <property type="entry name" value="KR_3_FAS_SDR_x"/>
    <property type="match status" value="1"/>
</dbReference>
<dbReference type="PANTHER" id="PTHR43775">
    <property type="entry name" value="FATTY ACID SYNTHASE"/>
    <property type="match status" value="1"/>
</dbReference>
<dbReference type="InterPro" id="IPR016036">
    <property type="entry name" value="Malonyl_transacylase_ACP-bd"/>
</dbReference>
<dbReference type="InterPro" id="IPR020806">
    <property type="entry name" value="PKS_PP-bd"/>
</dbReference>
<dbReference type="RefSeq" id="WP_328336474.1">
    <property type="nucleotide sequence ID" value="NZ_CP107906.1"/>
</dbReference>
<dbReference type="PROSITE" id="PS52004">
    <property type="entry name" value="KS3_2"/>
    <property type="match status" value="2"/>
</dbReference>
<dbReference type="SUPFAM" id="SSF52151">
    <property type="entry name" value="FabD/lysophospholipase-like"/>
    <property type="match status" value="2"/>
</dbReference>
<evidence type="ECO:0000256" key="1">
    <source>
        <dbReference type="ARBA" id="ARBA00004792"/>
    </source>
</evidence>
<keyword evidence="6" id="KW-0511">Multifunctional enzyme</keyword>
<evidence type="ECO:0000256" key="4">
    <source>
        <dbReference type="ARBA" id="ARBA00022679"/>
    </source>
</evidence>
<keyword evidence="4" id="KW-0808">Transferase</keyword>
<dbReference type="PROSITE" id="PS00606">
    <property type="entry name" value="KS3_1"/>
    <property type="match status" value="2"/>
</dbReference>
<dbReference type="SUPFAM" id="SSF47336">
    <property type="entry name" value="ACP-like"/>
    <property type="match status" value="2"/>
</dbReference>
<evidence type="ECO:0000256" key="6">
    <source>
        <dbReference type="ARBA" id="ARBA00023268"/>
    </source>
</evidence>
<dbReference type="CDD" id="cd00833">
    <property type="entry name" value="PKS"/>
    <property type="match status" value="2"/>
</dbReference>
<dbReference type="InterPro" id="IPR036291">
    <property type="entry name" value="NAD(P)-bd_dom_sf"/>
</dbReference>
<dbReference type="InterPro" id="IPR041618">
    <property type="entry name" value="PKS_DE"/>
</dbReference>
<dbReference type="InterPro" id="IPR049900">
    <property type="entry name" value="PKS_mFAS_DH"/>
</dbReference>
<dbReference type="SUPFAM" id="SSF51735">
    <property type="entry name" value="NAD(P)-binding Rossmann-fold domains"/>
    <property type="match status" value="4"/>
</dbReference>
<dbReference type="SMART" id="SM00823">
    <property type="entry name" value="PKS_PP"/>
    <property type="match status" value="2"/>
</dbReference>
<keyword evidence="5" id="KW-0045">Antibiotic biosynthesis</keyword>
<dbReference type="PANTHER" id="PTHR43775:SF51">
    <property type="entry name" value="INACTIVE PHENOLPHTHIOCEROL SYNTHESIS POLYKETIDE SYNTHASE TYPE I PKS1-RELATED"/>
    <property type="match status" value="1"/>
</dbReference>
<dbReference type="InterPro" id="IPR050091">
    <property type="entry name" value="PKS_NRPS_Biosynth_Enz"/>
</dbReference>
<dbReference type="SUPFAM" id="SSF53901">
    <property type="entry name" value="Thiolase-like"/>
    <property type="match status" value="2"/>
</dbReference>
<dbReference type="InterPro" id="IPR014030">
    <property type="entry name" value="Ketoacyl_synth_N"/>
</dbReference>
<evidence type="ECO:0000259" key="10">
    <source>
        <dbReference type="PROSITE" id="PS50075"/>
    </source>
</evidence>
<feature type="region of interest" description="C-terminal hotdog fold" evidence="8">
    <location>
        <begin position="2597"/>
        <end position="2765"/>
    </location>
</feature>
<dbReference type="PROSITE" id="PS00012">
    <property type="entry name" value="PHOSPHOPANTETHEINE"/>
    <property type="match status" value="2"/>
</dbReference>
<dbReference type="Proteomes" id="UP001341259">
    <property type="component" value="Chromosome"/>
</dbReference>
<dbReference type="SMART" id="SM00822">
    <property type="entry name" value="PKS_KR"/>
    <property type="match status" value="2"/>
</dbReference>
<feature type="domain" description="Carrier" evidence="10">
    <location>
        <begin position="1487"/>
        <end position="1562"/>
    </location>
</feature>
<feature type="domain" description="PKS/mFAS DH" evidence="12">
    <location>
        <begin position="2448"/>
        <end position="2765"/>
    </location>
</feature>
<dbReference type="Pfam" id="PF18369">
    <property type="entry name" value="PKS_DE"/>
    <property type="match status" value="1"/>
</dbReference>
<dbReference type="SMART" id="SM00827">
    <property type="entry name" value="PKS_AT"/>
    <property type="match status" value="2"/>
</dbReference>
<dbReference type="Gene3D" id="1.10.1200.10">
    <property type="entry name" value="ACP-like"/>
    <property type="match status" value="2"/>
</dbReference>
<dbReference type="Pfam" id="PF02801">
    <property type="entry name" value="Ketoacyl-synt_C"/>
    <property type="match status" value="2"/>
</dbReference>
<dbReference type="Gene3D" id="6.10.140.1830">
    <property type="match status" value="1"/>
</dbReference>
<dbReference type="InterPro" id="IPR013968">
    <property type="entry name" value="PKS_KR"/>
</dbReference>
<feature type="domain" description="Ketosynthase family 3 (KS3)" evidence="11">
    <location>
        <begin position="33"/>
        <end position="460"/>
    </location>
</feature>
<protein>
    <submittedName>
        <fullName evidence="13">SDR family NAD(P)-dependent oxidoreductase</fullName>
    </submittedName>
</protein>
<dbReference type="InterPro" id="IPR006162">
    <property type="entry name" value="Ppantetheine_attach_site"/>
</dbReference>
<feature type="region of interest" description="Disordered" evidence="9">
    <location>
        <begin position="462"/>
        <end position="497"/>
    </location>
</feature>
<dbReference type="SMART" id="SM00825">
    <property type="entry name" value="PKS_KS"/>
    <property type="match status" value="2"/>
</dbReference>
<dbReference type="Gene3D" id="3.10.129.110">
    <property type="entry name" value="Polyketide synthase dehydratase"/>
    <property type="match status" value="2"/>
</dbReference>
<comment type="caution">
    <text evidence="8">Lacks conserved residue(s) required for the propagation of feature annotation.</text>
</comment>
<dbReference type="InterPro" id="IPR036736">
    <property type="entry name" value="ACP-like_sf"/>
</dbReference>
<dbReference type="InterPro" id="IPR055123">
    <property type="entry name" value="SpnB-like_Rossmann"/>
</dbReference>
<dbReference type="CDD" id="cd08952">
    <property type="entry name" value="KR_1_SDR_x"/>
    <property type="match status" value="1"/>
</dbReference>
<dbReference type="InterPro" id="IPR009081">
    <property type="entry name" value="PP-bd_ACP"/>
</dbReference>
<feature type="domain" description="Carrier" evidence="10">
    <location>
        <begin position="3130"/>
        <end position="3209"/>
    </location>
</feature>
<evidence type="ECO:0000256" key="7">
    <source>
        <dbReference type="ARBA" id="ARBA00023315"/>
    </source>
</evidence>
<dbReference type="InterPro" id="IPR016039">
    <property type="entry name" value="Thiolase-like"/>
</dbReference>
<dbReference type="Gene3D" id="3.40.366.10">
    <property type="entry name" value="Malonyl-Coenzyme A Acyl Carrier Protein, domain 2"/>
    <property type="match status" value="2"/>
</dbReference>
<gene>
    <name evidence="13" type="ORF">OHB29_02810</name>
</gene>
<dbReference type="SUPFAM" id="SSF55048">
    <property type="entry name" value="Probable ACP-binding domain of malonyl-CoA ACP transacylase"/>
    <property type="match status" value="2"/>
</dbReference>
<dbReference type="Pfam" id="PF21089">
    <property type="entry name" value="PKS_DH_N"/>
    <property type="match status" value="1"/>
</dbReference>
<keyword evidence="14" id="KW-1185">Reference proteome</keyword>
<dbReference type="Gene3D" id="3.30.70.3290">
    <property type="match status" value="2"/>
</dbReference>
<proteinExistence type="predicted"/>
<dbReference type="PROSITE" id="PS52019">
    <property type="entry name" value="PKS_MFAS_DH"/>
    <property type="match status" value="1"/>
</dbReference>
<evidence type="ECO:0000256" key="2">
    <source>
        <dbReference type="ARBA" id="ARBA00022450"/>
    </source>
</evidence>
<dbReference type="SMART" id="SM01294">
    <property type="entry name" value="PKS_PP_betabranch"/>
    <property type="match status" value="2"/>
</dbReference>
<dbReference type="InterPro" id="IPR020807">
    <property type="entry name" value="PKS_DH"/>
</dbReference>
<dbReference type="PROSITE" id="PS50075">
    <property type="entry name" value="CARRIER"/>
    <property type="match status" value="2"/>
</dbReference>
<dbReference type="Pfam" id="PF00109">
    <property type="entry name" value="ketoacyl-synt"/>
    <property type="match status" value="2"/>
</dbReference>
<dbReference type="InterPro" id="IPR032821">
    <property type="entry name" value="PKS_assoc"/>
</dbReference>
<dbReference type="Pfam" id="PF00550">
    <property type="entry name" value="PP-binding"/>
    <property type="match status" value="2"/>
</dbReference>
<dbReference type="Pfam" id="PF00698">
    <property type="entry name" value="Acyl_transf_1"/>
    <property type="match status" value="2"/>
</dbReference>
<comment type="pathway">
    <text evidence="1">Antibiotic biosynthesis.</text>
</comment>
<dbReference type="InterPro" id="IPR057326">
    <property type="entry name" value="KR_dom"/>
</dbReference>
<dbReference type="Gene3D" id="3.40.50.720">
    <property type="entry name" value="NAD(P)-binding Rossmann-like Domain"/>
    <property type="match status" value="2"/>
</dbReference>
<evidence type="ECO:0000256" key="8">
    <source>
        <dbReference type="PROSITE-ProRule" id="PRU01363"/>
    </source>
</evidence>
<keyword evidence="7" id="KW-0012">Acyltransferase</keyword>
<sequence>MADDKKYREYLNKAVATARQATRRLREVEEKAWEPIAIVGMACRLPGGVTSPEDLWRMVADGIDGITPFPADRGWDLEGIYDPDPDAPGTSYVREGGFLDDVAGFDAPFFGISPREALAMDPQQRLLLETSWEVFERANIDPTSLRGRRIGLYTGVMHHDYAPRVRQVPEDLEAYLGRGSTGSFASGRVSYTLGIEGPSVTVDTACSSSLVAIHLAVQSLRTGESEMALAGGAAVMADSKMFVEFSRQRGLSPDGRCRAFAAGANGTGFSEGVGVLLLERLSDARRNGHDILAVVRGTAVNQDGASNGLTAPNGPAQREVIRQALENARLSAADVDVVEAHGTGTSLGDPIEAQALLATYGQERPGDGRPLWLGSLKSNIGHAQSAAGVAGVIKMVQAMRHGVLPKTLHVDAPTPEVDWSAGAVELLTEAREWPERGEPRRAGVSSFGLSGTNAHVVIESAQAAAPASEESGPADPEATAPGAPAESTPTDAEQAEQVVPQGVVPLALSGKTPDALREQASRLAAFLEDRPEAALHDVALSLTSRAAFDHRGVVVAGTRQEALSRLIALGENTSVPTAVHGGGGVVFVFPGQGAQWVGMALGLLSESVVFAEWMARCGEALAPFVGWSLVDVLGDEEALGRVDVVQPVLWAVMVSLAGLWRSVGVEPAGVVGHSQGEIAAACVVGALSLEDGARVVAGRSAVIASSLAGGGGMLSVALPVGVVEGRLGGGLSVAAVNGPSSVVVAGGVDGLGVLEEELRAEGVRVRRVAVDYASHSVEVERVEGELAGVLEGVSAVSSGVPFYSTVTGGVVDTALLDGGYWYRNLREPVRLEEVTRQLLGEGRRVFVEMSPHPVLGFVVAETMGAVGVDGLVVGSLRRGEGGLERFLRSVGEVFAGGVDVDWEAAFDARGARRVELPTYPFQHQRYWLDANDRPAVEADPVDSAFWAAIEAGDTDALADDLQLKASVLDEVLPALSSWRRRRRDRSVVDGWRYRLGWDRIDTTGTLSGTWLIAAATDSGPLAEAVATGLTERGAQIVRIEVDTENTDRETLAAALPDQSFSGIVSLLALDARPHPVHTTWSRGTIGTVTLVQALGDAGIEAPLWAVTSGGVAVADPAELTDVSQHVMWGIGTVLALDHPRTWGGLVDLPSGTDEPDPHTLDLLCAALSGADEEDQLAVRPDGLHARRMHRAPLDGTPAPKPWTPRGTVLITGGTGGTGAHVARRLAELGAEHLVLTSRRGPDTPGAGELRTELEAHGARVTITACDIADRDTVAALLDAVPAELPLTAVLHLAGAPQTESSLSGLTVEQFAEMGRAKIAGARHLDELLGDRDLDAFVLFSSGATAWGSNGLTSYAGANAYLDALAYHRRARGLTATSIAWGAWAGGGMVDASMAGEFAKLGLLLMEPHLGVAALVQAVEHDETHVVVAGIDWTRFAPAFTLSRPRPLLRGLPEVTELLVGSTEDRPDTDASALRAELLELSPAEQEHLLVSLVRTEAGAVLGHTDAEGVEEDRAFKEIGFDSVTAVELRNRLNAATQLRLPATLVFDYPNPRALADHLRAELVGDDAAEALPAVAPSPSPAADDPIAIVSMGCRLPGGVTSPEDLWTLLAEGRDALVDFPADRGWDLDGLLSDDPDAPGTTYVRKGGFLHGVADFDAGFFGINPREALAMDPQQRLLLETSWEVLERAGIDPMSLRGKDVGVFTGMGAQDYTPRLGGGAEGTEGYALTGSAGSVASGRVSYVLGLEGPALTIDTACSSSLVAMHSAMQALRNGECSLALAGGVAVMSSPGVFVEFSRQRGLAPDGRCKAFAEGADGTGWAEGVGVVLLERLSDARRNGHEVLALVRGSAVNQDGASNGLTAPNGPSQQRVIRQALANAGLSAADVDAVEAHGTGTSLGDPIEAQALIATYGQERPGDDRPLLLGALKSNLGHTGATAGVAGVIKMVQAMRHGVLPKTLHVDAPSSEVDWSAGAVELLTESREWPAVADRPRRAAVSSFGISGTNAHLILEAVEKDASEPTTTRGLVPLVLSGRTAEAVSAQARRLADHLELHRELSLTDAAFSLATSRARFDHRAVVVAGSVEEAREGLASVRPETVVAGRLGVLFTGQGAQRAGMGRELHAAFPVFAEAFDGVCVAVDKSLGRSLKDLVFEGGGLLDETRYAQPALFAVEVALFRLLESWGVRADVLAGHSIGEVTAAFVAGVWSLEDAAALVVARGRLMQVLPSGGVMFAVEAAEDEVTPLLTDGVSIAAINGPASLVLSGAEDVVAQVVARFADRRTKRLRVSHAFHSSLMDPMLEEFRRVVAGLTYHEPVVPVVSNLTGQVADAGRLCSPEYWVEHVRGTVRFHDGVQTLRDQRVSTFVELGPDGVLSGMVAQDCVPSLRRDLPEDRALLTALGQLHSRGVDVDWAKVFAGTGAQRVDLPTYAFQRQRYWLTAAAPTTDMSLRHPLLSAVMAVPDTGGVLCTGRLSRTAQPWLVEDSVPGTGMVPGAALVELAIRAGDEVGAGTVRELAIETPIVLPATGALRVQVSVGDADDEGHHTVGVYTRAEQGGGPWTRHATGTLTPSGAISVPSGDAAAPGEYIEFALDEELTADAGRFGLHPVLLEAAAHATGHSGLSAEWRGVTLHATGATAVRIRSTPAGTGSEASRLEIFDADGEGAPVASVESLVLRAVTEEQLRVSGGGGGDALFRVEWSPLSVRDDADDVEVEVLEVPSVSLDAGAVHEVTAGVLSAVQSFLVSSGSGCLVVVTRGAVDVAAGGGSGVVDPVAAAVWGLVRSAQAEDPGRVVLVDVAADGVVPAGGVLAGVVASGEPQVAVRSGGVFVPRLARAVAARSGGRVFRPGGTVLVTGGTGTLGAAVARHLVAVHGVRSLVLTSRRGLGAPGAQALKAELERAGADVMVAACDVADRDALARVLAGVPVGAPLSGVVHAAGVLDDGVIAGLSPERLAGVFRPKVDAALMLHELTRGLELDAFVVYSSASGVLGGPGQGNYSAANAFLDGFARWRRAQGLSAVSLAWGLWGESGGMAGALDQTDQARMRRSGIRPLSVEEGMALFDTAIGADEPALIPVKFDFNALAQQAATDQMPSMLQGLIRRPRRTVRTDAAAGGTGTVAGESLADRLAKMPQPERQRTLLDLVSADAATVLGGRRGRDAIAPDRAFKDLGFDSLTGVELRNRLTAATGLQLPASAVFDYPTPAALADVLLEQLGVSPMSVLAELDRLEAALSSTSLDDDVMAQTAKRLQTLATRCAASGALVADEENFDLDSASDDELFSFAENELGSS</sequence>
<evidence type="ECO:0000259" key="12">
    <source>
        <dbReference type="PROSITE" id="PS52019"/>
    </source>
</evidence>
<evidence type="ECO:0000313" key="14">
    <source>
        <dbReference type="Proteomes" id="UP001341259"/>
    </source>
</evidence>
<dbReference type="EMBL" id="CP107906">
    <property type="protein sequence ID" value="WUG92043.1"/>
    <property type="molecule type" value="Genomic_DNA"/>
</dbReference>
<organism evidence="13 14">
    <name type="scientific">Streptomyces violaceus</name>
    <name type="common">Streptomyces venezuelae</name>
    <dbReference type="NCBI Taxonomy" id="1936"/>
    <lineage>
        <taxon>Bacteria</taxon>
        <taxon>Bacillati</taxon>
        <taxon>Actinomycetota</taxon>
        <taxon>Actinomycetes</taxon>
        <taxon>Kitasatosporales</taxon>
        <taxon>Streptomycetaceae</taxon>
        <taxon>Streptomyces</taxon>
    </lineage>
</organism>
<feature type="compositionally biased region" description="Low complexity" evidence="9">
    <location>
        <begin position="462"/>
        <end position="478"/>
    </location>
</feature>
<feature type="domain" description="Ketosynthase family 3 (KS3)" evidence="11">
    <location>
        <begin position="1583"/>
        <end position="2011"/>
    </location>
</feature>
<dbReference type="Pfam" id="PF16197">
    <property type="entry name" value="KAsynt_C_assoc"/>
    <property type="match status" value="2"/>
</dbReference>
<evidence type="ECO:0000256" key="3">
    <source>
        <dbReference type="ARBA" id="ARBA00022553"/>
    </source>
</evidence>
<dbReference type="Gene3D" id="3.40.47.10">
    <property type="match status" value="2"/>
</dbReference>
<dbReference type="InterPro" id="IPR014043">
    <property type="entry name" value="Acyl_transferase_dom"/>
</dbReference>
<evidence type="ECO:0000256" key="5">
    <source>
        <dbReference type="ARBA" id="ARBA00023194"/>
    </source>
</evidence>
<reference evidence="13 14" key="1">
    <citation type="submission" date="2022-10" db="EMBL/GenBank/DDBJ databases">
        <title>The complete genomes of actinobacterial strains from the NBC collection.</title>
        <authorList>
            <person name="Joergensen T.S."/>
            <person name="Alvarez Arevalo M."/>
            <person name="Sterndorff E.B."/>
            <person name="Faurdal D."/>
            <person name="Vuksanovic O."/>
            <person name="Mourched A.-S."/>
            <person name="Charusanti P."/>
            <person name="Shaw S."/>
            <person name="Blin K."/>
            <person name="Weber T."/>
        </authorList>
    </citation>
    <scope>NUCLEOTIDE SEQUENCE [LARGE SCALE GENOMIC DNA]</scope>
    <source>
        <strain evidence="13 14">NBC_00456</strain>
    </source>
</reference>
<dbReference type="InterPro" id="IPR049552">
    <property type="entry name" value="PKS_DH_N"/>
</dbReference>
<evidence type="ECO:0000256" key="9">
    <source>
        <dbReference type="SAM" id="MobiDB-lite"/>
    </source>
</evidence>
<dbReference type="Pfam" id="PF08659">
    <property type="entry name" value="KR"/>
    <property type="match status" value="2"/>
</dbReference>
<dbReference type="Pfam" id="PF22953">
    <property type="entry name" value="SpnB_Rossmann"/>
    <property type="match status" value="1"/>
</dbReference>